<organism evidence="1 2">
    <name type="scientific">Symbiodinium natans</name>
    <dbReference type="NCBI Taxonomy" id="878477"/>
    <lineage>
        <taxon>Eukaryota</taxon>
        <taxon>Sar</taxon>
        <taxon>Alveolata</taxon>
        <taxon>Dinophyceae</taxon>
        <taxon>Suessiales</taxon>
        <taxon>Symbiodiniaceae</taxon>
        <taxon>Symbiodinium</taxon>
    </lineage>
</organism>
<proteinExistence type="predicted"/>
<protein>
    <submittedName>
        <fullName evidence="1">Uncharacterized protein</fullName>
    </submittedName>
</protein>
<keyword evidence="2" id="KW-1185">Reference proteome</keyword>
<accession>A0A812KBD4</accession>
<dbReference type="OrthoDB" id="413800at2759"/>
<reference evidence="1" key="1">
    <citation type="submission" date="2021-02" db="EMBL/GenBank/DDBJ databases">
        <authorList>
            <person name="Dougan E. K."/>
            <person name="Rhodes N."/>
            <person name="Thang M."/>
            <person name="Chan C."/>
        </authorList>
    </citation>
    <scope>NUCLEOTIDE SEQUENCE</scope>
</reference>
<evidence type="ECO:0000313" key="1">
    <source>
        <dbReference type="EMBL" id="CAE7224611.1"/>
    </source>
</evidence>
<name>A0A812KBD4_9DINO</name>
<comment type="caution">
    <text evidence="1">The sequence shown here is derived from an EMBL/GenBank/DDBJ whole genome shotgun (WGS) entry which is preliminary data.</text>
</comment>
<dbReference type="Proteomes" id="UP000604046">
    <property type="component" value="Unassembled WGS sequence"/>
</dbReference>
<dbReference type="AlphaFoldDB" id="A0A812KBD4"/>
<sequence length="367" mass="42368">MTTLLACLRTDHYSTLIREMLQADEALLLLQLANLPELVQIKWAHRLQKATARIRSVMDPLRDIQLRFPGFFCPMTIRCRKRGHRSDPIVSQDNAEDLLRWLKSNDLAAFTPGEAVLVMNAWEKSRRSAGAKLSDFLQEANAEFYYSYRFTGNCPWKKAALTQFEQQRKAVLEEHQQACLVATQLYRQPRDIKRVKFLPHHGHDALPLLQLAKSPELKQVRWACRLREATARIRRVMDPLKTTQLRFPGFVRAVTINCKRRKGWKASRPVITMENVQNLMGWMDDNDFAGYTPSETVLVMNAWPKSTRNTGAELSDFLQEANAAFYYMINFEESPPSNRRAARYIKTVVFFQYKGLAGVLEMQDAAP</sequence>
<dbReference type="EMBL" id="CAJNDS010000642">
    <property type="protein sequence ID" value="CAE7224611.1"/>
    <property type="molecule type" value="Genomic_DNA"/>
</dbReference>
<evidence type="ECO:0000313" key="2">
    <source>
        <dbReference type="Proteomes" id="UP000604046"/>
    </source>
</evidence>
<gene>
    <name evidence="1" type="ORF">SNAT2548_LOCUS8574</name>
</gene>